<evidence type="ECO:0000313" key="2">
    <source>
        <dbReference type="EMBL" id="MCQ3829163.1"/>
    </source>
</evidence>
<feature type="signal peptide" evidence="1">
    <location>
        <begin position="1"/>
        <end position="18"/>
    </location>
</feature>
<feature type="chain" id="PRO_5047490046" evidence="1">
    <location>
        <begin position="19"/>
        <end position="158"/>
    </location>
</feature>
<keyword evidence="3" id="KW-1185">Reference proteome</keyword>
<name>A0ABT1NZ48_9GAMM</name>
<gene>
    <name evidence="2" type="ORF">HXX02_06875</name>
</gene>
<sequence>MRFVWIILITLLSTVANAEESGTFESLKSLIGEWKKEGSESNDFYISFESSASGSVLIENWIYKGKSHSLTVYHQDGKGMIATHFCPQGNQPRLKLTDSGDENAISFIFQDATNLSSIEESHQHSLSFEFVDENTVLRKESYIKSGVETPSVLKLVRR</sequence>
<dbReference type="RefSeq" id="WP_255874066.1">
    <property type="nucleotide sequence ID" value="NZ_JACASI010000017.1"/>
</dbReference>
<reference evidence="2" key="1">
    <citation type="thesis" date="2020" institute="Technische Universitat Dresden" country="Dresden, Germany">
        <title>The Agarolytic System of Microbulbifer elongatus PORT2, Isolated from Batu Karas, Pangandaran West Java Indonesia.</title>
        <authorList>
            <person name="Anggraeni S.R."/>
        </authorList>
    </citation>
    <scope>NUCLEOTIDE SEQUENCE</scope>
    <source>
        <strain evidence="2">PORT2</strain>
    </source>
</reference>
<dbReference type="EMBL" id="JACASI010000017">
    <property type="protein sequence ID" value="MCQ3829163.1"/>
    <property type="molecule type" value="Genomic_DNA"/>
</dbReference>
<dbReference type="Proteomes" id="UP001205566">
    <property type="component" value="Unassembled WGS sequence"/>
</dbReference>
<evidence type="ECO:0000256" key="1">
    <source>
        <dbReference type="SAM" id="SignalP"/>
    </source>
</evidence>
<evidence type="ECO:0000313" key="3">
    <source>
        <dbReference type="Proteomes" id="UP001205566"/>
    </source>
</evidence>
<organism evidence="2 3">
    <name type="scientific">Microbulbifer elongatus</name>
    <dbReference type="NCBI Taxonomy" id="86173"/>
    <lineage>
        <taxon>Bacteria</taxon>
        <taxon>Pseudomonadati</taxon>
        <taxon>Pseudomonadota</taxon>
        <taxon>Gammaproteobacteria</taxon>
        <taxon>Cellvibrionales</taxon>
        <taxon>Microbulbiferaceae</taxon>
        <taxon>Microbulbifer</taxon>
    </lineage>
</organism>
<accession>A0ABT1NZ48</accession>
<protein>
    <submittedName>
        <fullName evidence="2">Uncharacterized protein</fullName>
    </submittedName>
</protein>
<keyword evidence="1" id="KW-0732">Signal</keyword>
<comment type="caution">
    <text evidence="2">The sequence shown here is derived from an EMBL/GenBank/DDBJ whole genome shotgun (WGS) entry which is preliminary data.</text>
</comment>
<proteinExistence type="predicted"/>